<dbReference type="EMBL" id="KN832882">
    <property type="protein sequence ID" value="KIM97374.1"/>
    <property type="molecule type" value="Genomic_DNA"/>
</dbReference>
<dbReference type="AlphaFoldDB" id="A0A0C3H1W1"/>
<dbReference type="InParanoid" id="A0A0C3H1W1"/>
<dbReference type="OrthoDB" id="194358at2759"/>
<accession>A0A0C3H1W1</accession>
<reference evidence="3" key="2">
    <citation type="submission" date="2015-01" db="EMBL/GenBank/DDBJ databases">
        <title>Evolutionary Origins and Diversification of the Mycorrhizal Mutualists.</title>
        <authorList>
            <consortium name="DOE Joint Genome Institute"/>
            <consortium name="Mycorrhizal Genomics Consortium"/>
            <person name="Kohler A."/>
            <person name="Kuo A."/>
            <person name="Nagy L.G."/>
            <person name="Floudas D."/>
            <person name="Copeland A."/>
            <person name="Barry K.W."/>
            <person name="Cichocki N."/>
            <person name="Veneault-Fourrey C."/>
            <person name="LaButti K."/>
            <person name="Lindquist E.A."/>
            <person name="Lipzen A."/>
            <person name="Lundell T."/>
            <person name="Morin E."/>
            <person name="Murat C."/>
            <person name="Riley R."/>
            <person name="Ohm R."/>
            <person name="Sun H."/>
            <person name="Tunlid A."/>
            <person name="Henrissat B."/>
            <person name="Grigoriev I.V."/>
            <person name="Hibbett D.S."/>
            <person name="Martin F."/>
        </authorList>
    </citation>
    <scope>NUCLEOTIDE SEQUENCE [LARGE SCALE GENOMIC DNA]</scope>
    <source>
        <strain evidence="3">Zn</strain>
    </source>
</reference>
<name>A0A0C3H1W1_OIDMZ</name>
<sequence>MAARGCYSHSPISSSLWVCGHDHSPWMTSLGISAKLLFSAVSYDLHGGISRLGDQSYDLDDLQELCGCLITFSTAEDESDTIERSESPSSTIGNSNSEMSLQESCNNDADLFVSLANYTVIEFLNSPLIFQTRVSCFALPGETIRSQFAMSVLRQALKSNLATRLTDWIHDREAYCLTLGRALYSHSFDANSELQDLFIQRFNPVSPHFCRFRAIQERIVISWEFYLLSMLPIHVRGDPKLVELHEYDVTLLNILLVCDCSLAKRLILDKNIDIQKVLSTQVTATFLQRKIKSNPAYVSTASLEGTILEIAEVQGFNGEFKIRSYLP</sequence>
<evidence type="ECO:0000256" key="1">
    <source>
        <dbReference type="SAM" id="MobiDB-lite"/>
    </source>
</evidence>
<gene>
    <name evidence="2" type="ORF">OIDMADRAFT_57993</name>
</gene>
<feature type="region of interest" description="Disordered" evidence="1">
    <location>
        <begin position="79"/>
        <end position="100"/>
    </location>
</feature>
<organism evidence="2 3">
    <name type="scientific">Oidiodendron maius (strain Zn)</name>
    <dbReference type="NCBI Taxonomy" id="913774"/>
    <lineage>
        <taxon>Eukaryota</taxon>
        <taxon>Fungi</taxon>
        <taxon>Dikarya</taxon>
        <taxon>Ascomycota</taxon>
        <taxon>Pezizomycotina</taxon>
        <taxon>Leotiomycetes</taxon>
        <taxon>Leotiomycetes incertae sedis</taxon>
        <taxon>Myxotrichaceae</taxon>
        <taxon>Oidiodendron</taxon>
    </lineage>
</organism>
<proteinExistence type="predicted"/>
<dbReference type="STRING" id="913774.A0A0C3H1W1"/>
<dbReference type="HOGENOM" id="CLU_850192_0_0_1"/>
<dbReference type="Proteomes" id="UP000054321">
    <property type="component" value="Unassembled WGS sequence"/>
</dbReference>
<keyword evidence="3" id="KW-1185">Reference proteome</keyword>
<evidence type="ECO:0000313" key="2">
    <source>
        <dbReference type="EMBL" id="KIM97374.1"/>
    </source>
</evidence>
<evidence type="ECO:0000313" key="3">
    <source>
        <dbReference type="Proteomes" id="UP000054321"/>
    </source>
</evidence>
<feature type="compositionally biased region" description="Polar residues" evidence="1">
    <location>
        <begin position="87"/>
        <end position="100"/>
    </location>
</feature>
<protein>
    <submittedName>
        <fullName evidence="2">Uncharacterized protein</fullName>
    </submittedName>
</protein>
<reference evidence="2 3" key="1">
    <citation type="submission" date="2014-04" db="EMBL/GenBank/DDBJ databases">
        <authorList>
            <consortium name="DOE Joint Genome Institute"/>
            <person name="Kuo A."/>
            <person name="Martino E."/>
            <person name="Perotto S."/>
            <person name="Kohler A."/>
            <person name="Nagy L.G."/>
            <person name="Floudas D."/>
            <person name="Copeland A."/>
            <person name="Barry K.W."/>
            <person name="Cichocki N."/>
            <person name="Veneault-Fourrey C."/>
            <person name="LaButti K."/>
            <person name="Lindquist E.A."/>
            <person name="Lipzen A."/>
            <person name="Lundell T."/>
            <person name="Morin E."/>
            <person name="Murat C."/>
            <person name="Sun H."/>
            <person name="Tunlid A."/>
            <person name="Henrissat B."/>
            <person name="Grigoriev I.V."/>
            <person name="Hibbett D.S."/>
            <person name="Martin F."/>
            <person name="Nordberg H.P."/>
            <person name="Cantor M.N."/>
            <person name="Hua S.X."/>
        </authorList>
    </citation>
    <scope>NUCLEOTIDE SEQUENCE [LARGE SCALE GENOMIC DNA]</scope>
    <source>
        <strain evidence="2 3">Zn</strain>
    </source>
</reference>